<dbReference type="EMBL" id="MT143971">
    <property type="protein sequence ID" value="QJA43835.1"/>
    <property type="molecule type" value="Genomic_DNA"/>
</dbReference>
<dbReference type="AlphaFoldDB" id="A0A6H1Z977"/>
<protein>
    <submittedName>
        <fullName evidence="1">Uncharacterized protein</fullName>
    </submittedName>
</protein>
<accession>A0A6H1Z977</accession>
<dbReference type="EMBL" id="MT144588">
    <property type="protein sequence ID" value="QJH93405.1"/>
    <property type="molecule type" value="Genomic_DNA"/>
</dbReference>
<name>A0A6H1Z977_9ZZZZ</name>
<evidence type="ECO:0000313" key="1">
    <source>
        <dbReference type="EMBL" id="QJA43835.1"/>
    </source>
</evidence>
<gene>
    <name evidence="1" type="ORF">TM448A00064_0014</name>
    <name evidence="2" type="ORF">TM448B00061_0025</name>
</gene>
<organism evidence="1">
    <name type="scientific">viral metagenome</name>
    <dbReference type="NCBI Taxonomy" id="1070528"/>
    <lineage>
        <taxon>unclassified sequences</taxon>
        <taxon>metagenomes</taxon>
        <taxon>organismal metagenomes</taxon>
    </lineage>
</organism>
<reference evidence="1" key="1">
    <citation type="submission" date="2020-03" db="EMBL/GenBank/DDBJ databases">
        <title>The deep terrestrial virosphere.</title>
        <authorList>
            <person name="Holmfeldt K."/>
            <person name="Nilsson E."/>
            <person name="Simone D."/>
            <person name="Lopez-Fernandez M."/>
            <person name="Wu X."/>
            <person name="de Brujin I."/>
            <person name="Lundin D."/>
            <person name="Andersson A."/>
            <person name="Bertilsson S."/>
            <person name="Dopson M."/>
        </authorList>
    </citation>
    <scope>NUCLEOTIDE SEQUENCE</scope>
    <source>
        <strain evidence="1">TM448A00064</strain>
        <strain evidence="2">TM448B00061</strain>
    </source>
</reference>
<sequence length="74" mass="8521">MPYRTPDKPDSLSEMRLVFCKDCKWLVRGAPHVCHAPGNMKPTWLELAPSHLPMQKNAYNDCEEFMQMTLPASE</sequence>
<proteinExistence type="predicted"/>
<evidence type="ECO:0000313" key="2">
    <source>
        <dbReference type="EMBL" id="QJH93405.1"/>
    </source>
</evidence>